<proteinExistence type="predicted"/>
<dbReference type="SMART" id="SM00421">
    <property type="entry name" value="HTH_LUXR"/>
    <property type="match status" value="1"/>
</dbReference>
<dbReference type="GO" id="GO:0003677">
    <property type="term" value="F:DNA binding"/>
    <property type="evidence" value="ECO:0007669"/>
    <property type="project" value="UniProtKB-KW"/>
</dbReference>
<keyword evidence="4" id="KW-0472">Membrane</keyword>
<protein>
    <recommendedName>
        <fullName evidence="5">HTH luxR-type domain-containing protein</fullName>
    </recommendedName>
</protein>
<organism evidence="6 7">
    <name type="scientific">Gemmatimonas phototrophica</name>
    <dbReference type="NCBI Taxonomy" id="1379270"/>
    <lineage>
        <taxon>Bacteria</taxon>
        <taxon>Pseudomonadati</taxon>
        <taxon>Gemmatimonadota</taxon>
        <taxon>Gemmatimonadia</taxon>
        <taxon>Gemmatimonadales</taxon>
        <taxon>Gemmatimonadaceae</taxon>
        <taxon>Gemmatimonas</taxon>
    </lineage>
</organism>
<keyword evidence="3" id="KW-0804">Transcription</keyword>
<keyword evidence="1" id="KW-0805">Transcription regulation</keyword>
<dbReference type="SUPFAM" id="SSF46894">
    <property type="entry name" value="C-terminal effector domain of the bipartite response regulators"/>
    <property type="match status" value="1"/>
</dbReference>
<dbReference type="InterPro" id="IPR000792">
    <property type="entry name" value="Tscrpt_reg_LuxR_C"/>
</dbReference>
<dbReference type="OrthoDB" id="9780153at2"/>
<sequence length="164" mass="17587">MKTVLLYGLVTGLAITALQVAEYRWLVLTDTASVYAGVVAVVCVGLGLWFGRQLTSPRERVVVERVLERVEVPVPTAATATTPASAGGSAFVPNANAMAQLGMTPREYDVLTLIAEGLSTRDMATRLSVSENTVKTHTSRVLFKLQATRRTQAVQMARDAGLLP</sequence>
<name>A0A143BGV2_9BACT</name>
<dbReference type="PRINTS" id="PR00038">
    <property type="entry name" value="HTHLUXR"/>
</dbReference>
<dbReference type="Pfam" id="PF00196">
    <property type="entry name" value="GerE"/>
    <property type="match status" value="1"/>
</dbReference>
<dbReference type="EMBL" id="CP011454">
    <property type="protein sequence ID" value="AMW04268.1"/>
    <property type="molecule type" value="Genomic_DNA"/>
</dbReference>
<evidence type="ECO:0000256" key="2">
    <source>
        <dbReference type="ARBA" id="ARBA00023125"/>
    </source>
</evidence>
<keyword evidence="7" id="KW-1185">Reference proteome</keyword>
<dbReference type="AlphaFoldDB" id="A0A143BGV2"/>
<dbReference type="InterPro" id="IPR036388">
    <property type="entry name" value="WH-like_DNA-bd_sf"/>
</dbReference>
<evidence type="ECO:0000256" key="4">
    <source>
        <dbReference type="SAM" id="Phobius"/>
    </source>
</evidence>
<dbReference type="PROSITE" id="PS50043">
    <property type="entry name" value="HTH_LUXR_2"/>
    <property type="match status" value="1"/>
</dbReference>
<keyword evidence="2" id="KW-0238">DNA-binding</keyword>
<keyword evidence="4" id="KW-0812">Transmembrane</keyword>
<dbReference type="Proteomes" id="UP000076404">
    <property type="component" value="Chromosome"/>
</dbReference>
<evidence type="ECO:0000259" key="5">
    <source>
        <dbReference type="PROSITE" id="PS50043"/>
    </source>
</evidence>
<feature type="transmembrane region" description="Helical" evidence="4">
    <location>
        <begin position="33"/>
        <end position="51"/>
    </location>
</feature>
<dbReference type="InterPro" id="IPR016032">
    <property type="entry name" value="Sig_transdc_resp-reg_C-effctor"/>
</dbReference>
<dbReference type="RefSeq" id="WP_026850091.1">
    <property type="nucleotide sequence ID" value="NZ_CP011454.1"/>
</dbReference>
<dbReference type="STRING" id="1379270.GEMMAAP_04270"/>
<gene>
    <name evidence="6" type="ORF">GEMMAAP_04270</name>
</gene>
<reference evidence="6 7" key="1">
    <citation type="journal article" date="2014" name="Proc. Natl. Acad. Sci. U.S.A.">
        <title>Functional type 2 photosynthetic reaction centers found in the rare bacterial phylum Gemmatimonadetes.</title>
        <authorList>
            <person name="Zeng Y."/>
            <person name="Feng F."/>
            <person name="Medova H."/>
            <person name="Dean J."/>
            <person name="Koblizek M."/>
        </authorList>
    </citation>
    <scope>NUCLEOTIDE SEQUENCE [LARGE SCALE GENOMIC DNA]</scope>
    <source>
        <strain evidence="6 7">AP64</strain>
    </source>
</reference>
<reference evidence="6 7" key="2">
    <citation type="journal article" date="2016" name="Environ. Microbiol. Rep.">
        <title>Metagenomic evidence for the presence of phototrophic Gemmatimonadetes bacteria in diverse environments.</title>
        <authorList>
            <person name="Zeng Y."/>
            <person name="Baumbach J."/>
            <person name="Barbosa E.G."/>
            <person name="Azevedo V."/>
            <person name="Zhang C."/>
            <person name="Koblizek M."/>
        </authorList>
    </citation>
    <scope>NUCLEOTIDE SEQUENCE [LARGE SCALE GENOMIC DNA]</scope>
    <source>
        <strain evidence="6 7">AP64</strain>
    </source>
</reference>
<dbReference type="GO" id="GO:0006355">
    <property type="term" value="P:regulation of DNA-templated transcription"/>
    <property type="evidence" value="ECO:0007669"/>
    <property type="project" value="InterPro"/>
</dbReference>
<dbReference type="Gene3D" id="1.10.10.10">
    <property type="entry name" value="Winged helix-like DNA-binding domain superfamily/Winged helix DNA-binding domain"/>
    <property type="match status" value="1"/>
</dbReference>
<accession>A0A143BGV2</accession>
<dbReference type="KEGG" id="gph:GEMMAAP_04270"/>
<keyword evidence="4" id="KW-1133">Transmembrane helix</keyword>
<dbReference type="PANTHER" id="PTHR44688">
    <property type="entry name" value="DNA-BINDING TRANSCRIPTIONAL ACTIVATOR DEVR_DOSR"/>
    <property type="match status" value="1"/>
</dbReference>
<evidence type="ECO:0000256" key="3">
    <source>
        <dbReference type="ARBA" id="ARBA00023163"/>
    </source>
</evidence>
<evidence type="ECO:0000256" key="1">
    <source>
        <dbReference type="ARBA" id="ARBA00023015"/>
    </source>
</evidence>
<dbReference type="CDD" id="cd06170">
    <property type="entry name" value="LuxR_C_like"/>
    <property type="match status" value="1"/>
</dbReference>
<dbReference type="eggNOG" id="COG2197">
    <property type="taxonomic scope" value="Bacteria"/>
</dbReference>
<evidence type="ECO:0000313" key="6">
    <source>
        <dbReference type="EMBL" id="AMW04268.1"/>
    </source>
</evidence>
<evidence type="ECO:0000313" key="7">
    <source>
        <dbReference type="Proteomes" id="UP000076404"/>
    </source>
</evidence>
<feature type="domain" description="HTH luxR-type" evidence="5">
    <location>
        <begin position="96"/>
        <end position="161"/>
    </location>
</feature>
<dbReference type="PANTHER" id="PTHR44688:SF16">
    <property type="entry name" value="DNA-BINDING TRANSCRIPTIONAL ACTIVATOR DEVR_DOSR"/>
    <property type="match status" value="1"/>
</dbReference>